<dbReference type="EMBL" id="CP054541">
    <property type="protein sequence ID" value="QSL66170.1"/>
    <property type="molecule type" value="Genomic_DNA"/>
</dbReference>
<evidence type="ECO:0000256" key="6">
    <source>
        <dbReference type="ARBA" id="ARBA00022516"/>
    </source>
</evidence>
<evidence type="ECO:0000313" key="21">
    <source>
        <dbReference type="EMBL" id="QSL66170.1"/>
    </source>
</evidence>
<evidence type="ECO:0000256" key="7">
    <source>
        <dbReference type="ARBA" id="ARBA00022617"/>
    </source>
</evidence>
<dbReference type="SMART" id="SM01117">
    <property type="entry name" value="Cyt-b5"/>
    <property type="match status" value="1"/>
</dbReference>
<dbReference type="PRINTS" id="PR00075">
    <property type="entry name" value="FACDDSATRASE"/>
</dbReference>
<dbReference type="SUPFAM" id="SSF55856">
    <property type="entry name" value="Cytochrome b5-like heme/steroid binding domain"/>
    <property type="match status" value="1"/>
</dbReference>
<dbReference type="CDD" id="cd03505">
    <property type="entry name" value="Delta9-FADS-like"/>
    <property type="match status" value="1"/>
</dbReference>
<protein>
    <recommendedName>
        <fullName evidence="4">stearoyl-CoA 9-desaturase</fullName>
        <ecNumber evidence="4">1.14.19.1</ecNumber>
    </recommendedName>
    <alternativeName>
        <fullName evidence="18">54S ribosomal protein L4, mitochondrial</fullName>
    </alternativeName>
</protein>
<evidence type="ECO:0000256" key="14">
    <source>
        <dbReference type="ARBA" id="ARBA00023004"/>
    </source>
</evidence>
<dbReference type="GO" id="GO:0003735">
    <property type="term" value="F:structural constituent of ribosome"/>
    <property type="evidence" value="ECO:0007669"/>
    <property type="project" value="InterPro"/>
</dbReference>
<sequence>MALLGGGAVEGSILWWGRNHRAHHRYTDTDKDPYSDPKRIGYSDISDLKTDSVVIWQHKNYLKIMIIMGFLFPMFVAGLGWGDWRGGFFFAGICRLVFVQHATFCVNSLAHWIGNQPFDDKHSPRDHIFTALATLGEGYHNFHHQFPMDYRNAILWYQYDPTKWLIILLKKIGLAYNLKEFPSNEVQKGLLQQKQKKLDRWRAKLDWGTPLDQLPIIEFEEFQNQAKTRPLILIAGIVHDVETFIDSHPGGRALIASAIGKDATAMFNGGVYNHSNGAHNLLSTMRVAIVRGDHIIANNTQATRISNLTQRLFSTVKTLLLALDGHSYSLIFDKNIVCLKDFMYKRYTQSLSKVKPYQIKSQANQPNSLEINPKHGLWDFFRDSEDQSLKKEVLSTPKNDMKHGRAWMASELRLKSFEDLHRLWYLCLKERNIIATQRHERRRLGILTGIEEAIKRDKQVRLTMARLKFVLNERIRAWNSARKLAEKDGHPFTCYLKRLTLFMRGWAWFDSKGIHF</sequence>
<dbReference type="GO" id="GO:0006636">
    <property type="term" value="P:unsaturated fatty acid biosynthetic process"/>
    <property type="evidence" value="ECO:0007669"/>
    <property type="project" value="TreeGrafter"/>
</dbReference>
<keyword evidence="11" id="KW-0249">Electron transport</keyword>
<dbReference type="GO" id="GO:0006412">
    <property type="term" value="P:translation"/>
    <property type="evidence" value="ECO:0007669"/>
    <property type="project" value="InterPro"/>
</dbReference>
<keyword evidence="15" id="KW-0443">Lipid metabolism</keyword>
<dbReference type="Pfam" id="PF06984">
    <property type="entry name" value="MRP-L47"/>
    <property type="match status" value="1"/>
</dbReference>
<dbReference type="Gene3D" id="6.10.330.20">
    <property type="match status" value="1"/>
</dbReference>
<evidence type="ECO:0000256" key="17">
    <source>
        <dbReference type="ARBA" id="ARBA00023160"/>
    </source>
</evidence>
<keyword evidence="10" id="KW-0276">Fatty acid metabolism</keyword>
<dbReference type="PANTHER" id="PTHR11351:SF31">
    <property type="entry name" value="DESATURASE 1, ISOFORM A-RELATED"/>
    <property type="match status" value="1"/>
</dbReference>
<evidence type="ECO:0000256" key="13">
    <source>
        <dbReference type="ARBA" id="ARBA00023002"/>
    </source>
</evidence>
<evidence type="ECO:0000256" key="2">
    <source>
        <dbReference type="ARBA" id="ARBA00004141"/>
    </source>
</evidence>
<comment type="subcellular location">
    <subcellularLocation>
        <location evidence="2">Membrane</location>
        <topology evidence="2">Multi-pass membrane protein</topology>
    </subcellularLocation>
</comment>
<dbReference type="OrthoDB" id="10260134at2759"/>
<dbReference type="InterPro" id="IPR010729">
    <property type="entry name" value="Ribosomal_uL29_mit"/>
</dbReference>
<feature type="transmembrane region" description="Helical" evidence="19">
    <location>
        <begin position="61"/>
        <end position="82"/>
    </location>
</feature>
<comment type="similarity">
    <text evidence="3">Belongs to the fatty acid desaturase type 1 family.</text>
</comment>
<evidence type="ECO:0000256" key="8">
    <source>
        <dbReference type="ARBA" id="ARBA00022692"/>
    </source>
</evidence>
<keyword evidence="5" id="KW-0813">Transport</keyword>
<name>A0A899FQF3_9ASCO</name>
<keyword evidence="7" id="KW-0349">Heme</keyword>
<dbReference type="PROSITE" id="PS50255">
    <property type="entry name" value="CYTOCHROME_B5_2"/>
    <property type="match status" value="1"/>
</dbReference>
<evidence type="ECO:0000256" key="18">
    <source>
        <dbReference type="ARBA" id="ARBA00035399"/>
    </source>
</evidence>
<evidence type="ECO:0000256" key="4">
    <source>
        <dbReference type="ARBA" id="ARBA00012620"/>
    </source>
</evidence>
<dbReference type="PANTHER" id="PTHR11351">
    <property type="entry name" value="ACYL-COA DESATURASE"/>
    <property type="match status" value="1"/>
</dbReference>
<evidence type="ECO:0000256" key="19">
    <source>
        <dbReference type="SAM" id="Phobius"/>
    </source>
</evidence>
<dbReference type="GO" id="GO:0004768">
    <property type="term" value="F:stearoyl-CoA 9-desaturase activity"/>
    <property type="evidence" value="ECO:0007669"/>
    <property type="project" value="UniProtKB-EC"/>
</dbReference>
<dbReference type="EC" id="1.14.19.1" evidence="4"/>
<evidence type="ECO:0000256" key="11">
    <source>
        <dbReference type="ARBA" id="ARBA00022982"/>
    </source>
</evidence>
<dbReference type="PROSITE" id="PS00191">
    <property type="entry name" value="CYTOCHROME_B5_1"/>
    <property type="match status" value="1"/>
</dbReference>
<dbReference type="Proteomes" id="UP000663699">
    <property type="component" value="Chromosome 10"/>
</dbReference>
<keyword evidence="8 19" id="KW-0812">Transmembrane</keyword>
<dbReference type="GO" id="GO:0005506">
    <property type="term" value="F:iron ion binding"/>
    <property type="evidence" value="ECO:0007669"/>
    <property type="project" value="TreeGrafter"/>
</dbReference>
<dbReference type="PROSITE" id="PS00476">
    <property type="entry name" value="FATTY_ACID_DESATUR_1"/>
    <property type="match status" value="1"/>
</dbReference>
<evidence type="ECO:0000256" key="10">
    <source>
        <dbReference type="ARBA" id="ARBA00022832"/>
    </source>
</evidence>
<evidence type="ECO:0000256" key="5">
    <source>
        <dbReference type="ARBA" id="ARBA00022448"/>
    </source>
</evidence>
<proteinExistence type="inferred from homology"/>
<dbReference type="InterPro" id="IPR038340">
    <property type="entry name" value="MRP-L47_sf"/>
</dbReference>
<organism evidence="21 22">
    <name type="scientific">Pneumocystis wakefieldiae</name>
    <dbReference type="NCBI Taxonomy" id="38082"/>
    <lineage>
        <taxon>Eukaryota</taxon>
        <taxon>Fungi</taxon>
        <taxon>Dikarya</taxon>
        <taxon>Ascomycota</taxon>
        <taxon>Taphrinomycotina</taxon>
        <taxon>Pneumocystomycetes</taxon>
        <taxon>Pneumocystaceae</taxon>
        <taxon>Pneumocystis</taxon>
    </lineage>
</organism>
<gene>
    <name evidence="21" type="ORF">MERGE_000545</name>
</gene>
<feature type="domain" description="Cytochrome b5 heme-binding" evidence="20">
    <location>
        <begin position="218"/>
        <end position="291"/>
    </location>
</feature>
<dbReference type="InterPro" id="IPR018506">
    <property type="entry name" value="Cyt_B5_heme-BS"/>
</dbReference>
<dbReference type="AlphaFoldDB" id="A0A899FQF3"/>
<evidence type="ECO:0000256" key="9">
    <source>
        <dbReference type="ARBA" id="ARBA00022723"/>
    </source>
</evidence>
<keyword evidence="12 19" id="KW-1133">Transmembrane helix</keyword>
<evidence type="ECO:0000256" key="12">
    <source>
        <dbReference type="ARBA" id="ARBA00022989"/>
    </source>
</evidence>
<keyword evidence="9" id="KW-0479">Metal-binding</keyword>
<keyword evidence="22" id="KW-1185">Reference proteome</keyword>
<dbReference type="InterPro" id="IPR036400">
    <property type="entry name" value="Cyt_B5-like_heme/steroid_sf"/>
</dbReference>
<dbReference type="GO" id="GO:0020037">
    <property type="term" value="F:heme binding"/>
    <property type="evidence" value="ECO:0007669"/>
    <property type="project" value="InterPro"/>
</dbReference>
<evidence type="ECO:0000256" key="3">
    <source>
        <dbReference type="ARBA" id="ARBA00009295"/>
    </source>
</evidence>
<keyword evidence="17" id="KW-0275">Fatty acid biosynthesis</keyword>
<accession>A0A899FQF3</accession>
<dbReference type="GO" id="GO:0005761">
    <property type="term" value="C:mitochondrial ribosome"/>
    <property type="evidence" value="ECO:0007669"/>
    <property type="project" value="InterPro"/>
</dbReference>
<keyword evidence="6" id="KW-0444">Lipid biosynthesis</keyword>
<dbReference type="InterPro" id="IPR001522">
    <property type="entry name" value="FADS-1_CS"/>
</dbReference>
<dbReference type="InterPro" id="IPR001199">
    <property type="entry name" value="Cyt_B5-like_heme/steroid-bd"/>
</dbReference>
<evidence type="ECO:0000259" key="20">
    <source>
        <dbReference type="PROSITE" id="PS50255"/>
    </source>
</evidence>
<evidence type="ECO:0000256" key="16">
    <source>
        <dbReference type="ARBA" id="ARBA00023136"/>
    </source>
</evidence>
<dbReference type="Gene3D" id="3.10.120.10">
    <property type="entry name" value="Cytochrome b5-like heme/steroid binding domain"/>
    <property type="match status" value="1"/>
</dbReference>
<comment type="cofactor">
    <cofactor evidence="1">
        <name>Fe(2+)</name>
        <dbReference type="ChEBI" id="CHEBI:29033"/>
    </cofactor>
</comment>
<keyword evidence="14" id="KW-0408">Iron</keyword>
<reference evidence="21" key="1">
    <citation type="submission" date="2020-06" db="EMBL/GenBank/DDBJ databases">
        <title>Genomes of multiple members of Pneumocystis genus reveal paths to human pathogen Pneumocystis jirovecii.</title>
        <authorList>
            <person name="Cisse O.H."/>
            <person name="Ma L."/>
            <person name="Dekker J."/>
            <person name="Khil P."/>
            <person name="Jo J."/>
            <person name="Brenchley J."/>
            <person name="Blair R."/>
            <person name="Pahar B."/>
            <person name="Chabe M."/>
            <person name="Van Rompay K.A."/>
            <person name="Keesler R."/>
            <person name="Sukura A."/>
            <person name="Hirsch V."/>
            <person name="Kutty G."/>
            <person name="Liu Y."/>
            <person name="Peng L."/>
            <person name="Chen J."/>
            <person name="Song J."/>
            <person name="Weissenbacher-Lang C."/>
            <person name="Xu J."/>
            <person name="Upham N.S."/>
            <person name="Stajich J.E."/>
            <person name="Cuomo C.A."/>
            <person name="Cushion M.T."/>
            <person name="Kovacs J.A."/>
        </authorList>
    </citation>
    <scope>NUCLEOTIDE SEQUENCE</scope>
    <source>
        <strain evidence="21">2A</strain>
    </source>
</reference>
<dbReference type="GO" id="GO:0005789">
    <property type="term" value="C:endoplasmic reticulum membrane"/>
    <property type="evidence" value="ECO:0007669"/>
    <property type="project" value="TreeGrafter"/>
</dbReference>
<dbReference type="InterPro" id="IPR015876">
    <property type="entry name" value="Acyl-CoA_DS"/>
</dbReference>
<dbReference type="Pfam" id="PF00173">
    <property type="entry name" value="Cyt-b5"/>
    <property type="match status" value="1"/>
</dbReference>
<evidence type="ECO:0000256" key="15">
    <source>
        <dbReference type="ARBA" id="ARBA00023098"/>
    </source>
</evidence>
<keyword evidence="16 19" id="KW-0472">Membrane</keyword>
<dbReference type="FunFam" id="3.10.120.10:FF:000004">
    <property type="entry name" value="Acyl-CoA desaturase"/>
    <property type="match status" value="1"/>
</dbReference>
<evidence type="ECO:0000256" key="1">
    <source>
        <dbReference type="ARBA" id="ARBA00001954"/>
    </source>
</evidence>
<keyword evidence="13" id="KW-0560">Oxidoreductase</keyword>
<evidence type="ECO:0000313" key="22">
    <source>
        <dbReference type="Proteomes" id="UP000663699"/>
    </source>
</evidence>